<comment type="caution">
    <text evidence="2">The sequence shown here is derived from an EMBL/GenBank/DDBJ whole genome shotgun (WGS) entry which is preliminary data.</text>
</comment>
<sequence>MPPNRKPKPPCSVTGVVFCHQPSQLCPPHPLPATQFSSAITVASLPCLKPVHKTAQRRPPYTPAIANHNRRSHLAVHPCHQPGLLCRQLTVASCSSIRHRSVQHHRHKAQLQSAPRRFDSSSPSPKHHRVSMLCHHVPKTSSHPSLSLSNLAKKQIERRAEK</sequence>
<evidence type="ECO:0000313" key="3">
    <source>
        <dbReference type="Proteomes" id="UP001457282"/>
    </source>
</evidence>
<evidence type="ECO:0000256" key="1">
    <source>
        <dbReference type="SAM" id="MobiDB-lite"/>
    </source>
</evidence>
<keyword evidence="3" id="KW-1185">Reference proteome</keyword>
<reference evidence="2 3" key="1">
    <citation type="journal article" date="2023" name="G3 (Bethesda)">
        <title>A chromosome-length genome assembly and annotation of blackberry (Rubus argutus, cv. 'Hillquist').</title>
        <authorList>
            <person name="Bruna T."/>
            <person name="Aryal R."/>
            <person name="Dudchenko O."/>
            <person name="Sargent D.J."/>
            <person name="Mead D."/>
            <person name="Buti M."/>
            <person name="Cavallini A."/>
            <person name="Hytonen T."/>
            <person name="Andres J."/>
            <person name="Pham M."/>
            <person name="Weisz D."/>
            <person name="Mascagni F."/>
            <person name="Usai G."/>
            <person name="Natali L."/>
            <person name="Bassil N."/>
            <person name="Fernandez G.E."/>
            <person name="Lomsadze A."/>
            <person name="Armour M."/>
            <person name="Olukolu B."/>
            <person name="Poorten T."/>
            <person name="Britton C."/>
            <person name="Davik J."/>
            <person name="Ashrafi H."/>
            <person name="Aiden E.L."/>
            <person name="Borodovsky M."/>
            <person name="Worthington M."/>
        </authorList>
    </citation>
    <scope>NUCLEOTIDE SEQUENCE [LARGE SCALE GENOMIC DNA]</scope>
    <source>
        <strain evidence="2">PI 553951</strain>
    </source>
</reference>
<evidence type="ECO:0000313" key="2">
    <source>
        <dbReference type="EMBL" id="KAK9931641.1"/>
    </source>
</evidence>
<protein>
    <submittedName>
        <fullName evidence="2">Uncharacterized protein</fullName>
    </submittedName>
</protein>
<dbReference type="Proteomes" id="UP001457282">
    <property type="component" value="Unassembled WGS sequence"/>
</dbReference>
<accession>A0AAW1X5T7</accession>
<dbReference type="AlphaFoldDB" id="A0AAW1X5T7"/>
<feature type="compositionally biased region" description="Basic residues" evidence="1">
    <location>
        <begin position="100"/>
        <end position="109"/>
    </location>
</feature>
<organism evidence="2 3">
    <name type="scientific">Rubus argutus</name>
    <name type="common">Southern blackberry</name>
    <dbReference type="NCBI Taxonomy" id="59490"/>
    <lineage>
        <taxon>Eukaryota</taxon>
        <taxon>Viridiplantae</taxon>
        <taxon>Streptophyta</taxon>
        <taxon>Embryophyta</taxon>
        <taxon>Tracheophyta</taxon>
        <taxon>Spermatophyta</taxon>
        <taxon>Magnoliopsida</taxon>
        <taxon>eudicotyledons</taxon>
        <taxon>Gunneridae</taxon>
        <taxon>Pentapetalae</taxon>
        <taxon>rosids</taxon>
        <taxon>fabids</taxon>
        <taxon>Rosales</taxon>
        <taxon>Rosaceae</taxon>
        <taxon>Rosoideae</taxon>
        <taxon>Rosoideae incertae sedis</taxon>
        <taxon>Rubus</taxon>
    </lineage>
</organism>
<gene>
    <name evidence="2" type="ORF">M0R45_018912</name>
</gene>
<name>A0AAW1X5T7_RUBAR</name>
<feature type="region of interest" description="Disordered" evidence="1">
    <location>
        <begin position="100"/>
        <end position="162"/>
    </location>
</feature>
<dbReference type="EMBL" id="JBEDUW010000004">
    <property type="protein sequence ID" value="KAK9931641.1"/>
    <property type="molecule type" value="Genomic_DNA"/>
</dbReference>
<proteinExistence type="predicted"/>
<feature type="compositionally biased region" description="Polar residues" evidence="1">
    <location>
        <begin position="139"/>
        <end position="152"/>
    </location>
</feature>